<dbReference type="RefSeq" id="XP_001007932.2">
    <property type="nucleotide sequence ID" value="XM_001007932.2"/>
</dbReference>
<feature type="compositionally biased region" description="Basic and acidic residues" evidence="1">
    <location>
        <begin position="304"/>
        <end position="318"/>
    </location>
</feature>
<proteinExistence type="predicted"/>
<keyword evidence="3" id="KW-1185">Reference proteome</keyword>
<evidence type="ECO:0000313" key="3">
    <source>
        <dbReference type="Proteomes" id="UP000009168"/>
    </source>
</evidence>
<gene>
    <name evidence="2" type="ORF">TTHERM_00540070</name>
</gene>
<dbReference type="AlphaFoldDB" id="I7M718"/>
<feature type="compositionally biased region" description="Polar residues" evidence="1">
    <location>
        <begin position="352"/>
        <end position="371"/>
    </location>
</feature>
<dbReference type="InParanoid" id="I7M718"/>
<protein>
    <submittedName>
        <fullName evidence="2">Uncharacterized protein</fullName>
    </submittedName>
</protein>
<dbReference type="Proteomes" id="UP000009168">
    <property type="component" value="Unassembled WGS sequence"/>
</dbReference>
<sequence length="515" mass="60660">MGKSKTPKGQPSLENGGGSSCQLLCNICQSNNPINLVCTDQKCSKQEQLQAICATCHYSLYHSSVSLETYLKKISLIFQDSLAILEIDQKKLLQFQESLNQTYFMIENLKLKTYEYLQEQENQRQQLLTLIKTIKNLEESKQPSPQVLKDKVREISKIVILDPKASEENPLRTTMNFYREFVYQCEMEIWIKFNRYFSQRRDWVVKTEEEIESAENVVASTNNNPSMTFMNGNSNIYNTQYLKNDSRLNGQRDQSRGKKDLIFGNQSQMETENLQNGNKYYQNNQNQRQNGEETDNSKEEEDLHFEIERNPDEYSEKSENEDEIDEEDDDGKEEDDEEDADFEYIQRRRRTSNGSQGVYNRGSQNNHSTINGYQSQRIKSNSAYHRYHGNNSNHNDYQQSSSHSNQSTGVPKIAQGIRKIRDLLPKEKETILQEYDQTGDIRKISEKYKIKYRRLYNFIQNSRGPNNQSIRQYSDDDKQLIYEDYKKSNNVREVANKWKLNYDSLYSFIRYKKQK</sequence>
<feature type="compositionally biased region" description="Acidic residues" evidence="1">
    <location>
        <begin position="319"/>
        <end position="342"/>
    </location>
</feature>
<name>I7M718_TETTS</name>
<dbReference type="EMBL" id="GG662849">
    <property type="protein sequence ID" value="EAR87687.2"/>
    <property type="molecule type" value="Genomic_DNA"/>
</dbReference>
<feature type="region of interest" description="Disordered" evidence="1">
    <location>
        <begin position="280"/>
        <end position="371"/>
    </location>
</feature>
<feature type="compositionally biased region" description="Low complexity" evidence="1">
    <location>
        <begin position="280"/>
        <end position="289"/>
    </location>
</feature>
<evidence type="ECO:0000256" key="1">
    <source>
        <dbReference type="SAM" id="MobiDB-lite"/>
    </source>
</evidence>
<feature type="region of interest" description="Disordered" evidence="1">
    <location>
        <begin position="385"/>
        <end position="411"/>
    </location>
</feature>
<accession>I7M718</accession>
<dbReference type="GeneID" id="7839152"/>
<reference evidence="3" key="1">
    <citation type="journal article" date="2006" name="PLoS Biol.">
        <title>Macronuclear genome sequence of the ciliate Tetrahymena thermophila, a model eukaryote.</title>
        <authorList>
            <person name="Eisen J.A."/>
            <person name="Coyne R.S."/>
            <person name="Wu M."/>
            <person name="Wu D."/>
            <person name="Thiagarajan M."/>
            <person name="Wortman J.R."/>
            <person name="Badger J.H."/>
            <person name="Ren Q."/>
            <person name="Amedeo P."/>
            <person name="Jones K.M."/>
            <person name="Tallon L.J."/>
            <person name="Delcher A.L."/>
            <person name="Salzberg S.L."/>
            <person name="Silva J.C."/>
            <person name="Haas B.J."/>
            <person name="Majoros W.H."/>
            <person name="Farzad M."/>
            <person name="Carlton J.M."/>
            <person name="Smith R.K. Jr."/>
            <person name="Garg J."/>
            <person name="Pearlman R.E."/>
            <person name="Karrer K.M."/>
            <person name="Sun L."/>
            <person name="Manning G."/>
            <person name="Elde N.C."/>
            <person name="Turkewitz A.P."/>
            <person name="Asai D.J."/>
            <person name="Wilkes D.E."/>
            <person name="Wang Y."/>
            <person name="Cai H."/>
            <person name="Collins K."/>
            <person name="Stewart B.A."/>
            <person name="Lee S.R."/>
            <person name="Wilamowska K."/>
            <person name="Weinberg Z."/>
            <person name="Ruzzo W.L."/>
            <person name="Wloga D."/>
            <person name="Gaertig J."/>
            <person name="Frankel J."/>
            <person name="Tsao C.-C."/>
            <person name="Gorovsky M.A."/>
            <person name="Keeling P.J."/>
            <person name="Waller R.F."/>
            <person name="Patron N.J."/>
            <person name="Cherry J.M."/>
            <person name="Stover N.A."/>
            <person name="Krieger C.J."/>
            <person name="del Toro C."/>
            <person name="Ryder H.F."/>
            <person name="Williamson S.C."/>
            <person name="Barbeau R.A."/>
            <person name="Hamilton E.P."/>
            <person name="Orias E."/>
        </authorList>
    </citation>
    <scope>NUCLEOTIDE SEQUENCE [LARGE SCALE GENOMIC DNA]</scope>
    <source>
        <strain evidence="3">SB210</strain>
    </source>
</reference>
<organism evidence="2 3">
    <name type="scientific">Tetrahymena thermophila (strain SB210)</name>
    <dbReference type="NCBI Taxonomy" id="312017"/>
    <lineage>
        <taxon>Eukaryota</taxon>
        <taxon>Sar</taxon>
        <taxon>Alveolata</taxon>
        <taxon>Ciliophora</taxon>
        <taxon>Intramacronucleata</taxon>
        <taxon>Oligohymenophorea</taxon>
        <taxon>Hymenostomatida</taxon>
        <taxon>Tetrahymenina</taxon>
        <taxon>Tetrahymenidae</taxon>
        <taxon>Tetrahymena</taxon>
    </lineage>
</organism>
<feature type="compositionally biased region" description="Acidic residues" evidence="1">
    <location>
        <begin position="292"/>
        <end position="303"/>
    </location>
</feature>
<feature type="compositionally biased region" description="Polar residues" evidence="1">
    <location>
        <begin position="385"/>
        <end position="409"/>
    </location>
</feature>
<dbReference type="KEGG" id="tet:TTHERM_00540070"/>
<evidence type="ECO:0000313" key="2">
    <source>
        <dbReference type="EMBL" id="EAR87687.2"/>
    </source>
</evidence>